<dbReference type="PANTHER" id="PTHR21131:SF0">
    <property type="entry name" value="GEO10195P1-RELATED"/>
    <property type="match status" value="1"/>
</dbReference>
<dbReference type="InterPro" id="IPR053265">
    <property type="entry name" value="Serpin"/>
</dbReference>
<proteinExistence type="predicted"/>
<dbReference type="RefSeq" id="WP_407865178.1">
    <property type="nucleotide sequence ID" value="NZ_BAAFZP010000001.1"/>
</dbReference>
<dbReference type="CDD" id="cd00104">
    <property type="entry name" value="KAZAL_FS"/>
    <property type="match status" value="1"/>
</dbReference>
<dbReference type="Pfam" id="PF07648">
    <property type="entry name" value="Kazal_2"/>
    <property type="match status" value="2"/>
</dbReference>
<dbReference type="PROSITE" id="PS51465">
    <property type="entry name" value="KAZAL_2"/>
    <property type="match status" value="1"/>
</dbReference>
<organism evidence="4 5">
    <name type="scientific">Phyllobacterium phragmitis</name>
    <dbReference type="NCBI Taxonomy" id="2670329"/>
    <lineage>
        <taxon>Bacteria</taxon>
        <taxon>Pseudomonadati</taxon>
        <taxon>Pseudomonadota</taxon>
        <taxon>Alphaproteobacteria</taxon>
        <taxon>Hyphomicrobiales</taxon>
        <taxon>Phyllobacteriaceae</taxon>
        <taxon>Phyllobacterium</taxon>
    </lineage>
</organism>
<dbReference type="EMBL" id="BAAFZP010000001">
    <property type="protein sequence ID" value="GAB1582571.1"/>
    <property type="molecule type" value="Genomic_DNA"/>
</dbReference>
<accession>A0ABQ0H0Z2</accession>
<evidence type="ECO:0000256" key="2">
    <source>
        <dbReference type="SAM" id="SignalP"/>
    </source>
</evidence>
<dbReference type="SUPFAM" id="SSF100895">
    <property type="entry name" value="Kazal-type serine protease inhibitors"/>
    <property type="match status" value="2"/>
</dbReference>
<protein>
    <recommendedName>
        <fullName evidence="3">Kazal-like domain-containing protein</fullName>
    </recommendedName>
</protein>
<dbReference type="InterPro" id="IPR002350">
    <property type="entry name" value="Kazal_dom"/>
</dbReference>
<evidence type="ECO:0000259" key="3">
    <source>
        <dbReference type="PROSITE" id="PS51465"/>
    </source>
</evidence>
<evidence type="ECO:0000313" key="5">
    <source>
        <dbReference type="Proteomes" id="UP001628091"/>
    </source>
</evidence>
<dbReference type="Proteomes" id="UP001628091">
    <property type="component" value="Unassembled WGS sequence"/>
</dbReference>
<reference evidence="4 5" key="1">
    <citation type="submission" date="2024-10" db="EMBL/GenBank/DDBJ databases">
        <title>Isolation, draft genome sequencing and identification of Phyllobacterium sp. NSA23, isolated from leaf soil.</title>
        <authorList>
            <person name="Akita H."/>
        </authorList>
    </citation>
    <scope>NUCLEOTIDE SEQUENCE [LARGE SCALE GENOMIC DNA]</scope>
    <source>
        <strain evidence="4 5">NSA23</strain>
    </source>
</reference>
<dbReference type="PANTHER" id="PTHR21131">
    <property type="entry name" value="SERINE-TYPE ENDOPEPTIDASE INHIBITOR"/>
    <property type="match status" value="1"/>
</dbReference>
<name>A0ABQ0H0Z2_9HYPH</name>
<gene>
    <name evidence="4" type="ORF">PPNSA23_25140</name>
</gene>
<feature type="signal peptide" evidence="2">
    <location>
        <begin position="1"/>
        <end position="26"/>
    </location>
</feature>
<dbReference type="Gene3D" id="3.30.60.30">
    <property type="match status" value="2"/>
</dbReference>
<dbReference type="PROSITE" id="PS51257">
    <property type="entry name" value="PROKAR_LIPOPROTEIN"/>
    <property type="match status" value="1"/>
</dbReference>
<keyword evidence="5" id="KW-1185">Reference proteome</keyword>
<feature type="chain" id="PRO_5045866135" description="Kazal-like domain-containing protein" evidence="2">
    <location>
        <begin position="27"/>
        <end position="152"/>
    </location>
</feature>
<comment type="caution">
    <text evidence="4">The sequence shown here is derived from an EMBL/GenBank/DDBJ whole genome shotgun (WGS) entry which is preliminary data.</text>
</comment>
<sequence length="152" mass="15601">MTIIHMKMPGLGALAAAVLLTGCVAAEDGGRPGPGPGPGGPQMCPMIYAPVCGERGGKRQTFGNACQAGADGFRVVHRGECGRRPGSSSGWNGGPGPGPVIPPHAGRPQRPEFCTREYAPVCARRGGSVRTFPNSCEAERGGYSVIGRGQCR</sequence>
<dbReference type="InterPro" id="IPR036058">
    <property type="entry name" value="Kazal_dom_sf"/>
</dbReference>
<keyword evidence="2" id="KW-0732">Signal</keyword>
<feature type="region of interest" description="Disordered" evidence="1">
    <location>
        <begin position="79"/>
        <end position="110"/>
    </location>
</feature>
<evidence type="ECO:0000256" key="1">
    <source>
        <dbReference type="SAM" id="MobiDB-lite"/>
    </source>
</evidence>
<feature type="domain" description="Kazal-like" evidence="3">
    <location>
        <begin position="44"/>
        <end position="83"/>
    </location>
</feature>
<evidence type="ECO:0000313" key="4">
    <source>
        <dbReference type="EMBL" id="GAB1582571.1"/>
    </source>
</evidence>